<dbReference type="EMBL" id="CADCVB010000107">
    <property type="protein sequence ID" value="CAA9430021.1"/>
    <property type="molecule type" value="Genomic_DNA"/>
</dbReference>
<dbReference type="AlphaFoldDB" id="A0A6J4PZG2"/>
<organism evidence="1">
    <name type="scientific">uncultured Rubrobacteraceae bacterium</name>
    <dbReference type="NCBI Taxonomy" id="349277"/>
    <lineage>
        <taxon>Bacteria</taxon>
        <taxon>Bacillati</taxon>
        <taxon>Actinomycetota</taxon>
        <taxon>Rubrobacteria</taxon>
        <taxon>Rubrobacterales</taxon>
        <taxon>Rubrobacteraceae</taxon>
        <taxon>environmental samples</taxon>
    </lineage>
</organism>
<accession>A0A6J4PZG2</accession>
<sequence length="92" mass="9987">MTNVGEGQRSPAFVLSDELGESFDLRDERARGFMLLVRALLPGHLLRHRRDAEAARGPGVRGRGSFPEGDSYQNLVNEYSAAIQETAGTKGG</sequence>
<proteinExistence type="predicted"/>
<name>A0A6J4PZG2_9ACTN</name>
<gene>
    <name evidence="1" type="ORF">AVDCRST_MAG78-1624</name>
</gene>
<protein>
    <submittedName>
        <fullName evidence="1">Uncharacterized protein</fullName>
    </submittedName>
</protein>
<reference evidence="1" key="1">
    <citation type="submission" date="2020-02" db="EMBL/GenBank/DDBJ databases">
        <authorList>
            <person name="Meier V. D."/>
        </authorList>
    </citation>
    <scope>NUCLEOTIDE SEQUENCE</scope>
    <source>
        <strain evidence="1">AVDCRST_MAG78</strain>
    </source>
</reference>
<evidence type="ECO:0000313" key="1">
    <source>
        <dbReference type="EMBL" id="CAA9430021.1"/>
    </source>
</evidence>